<dbReference type="PANTHER" id="PTHR11699">
    <property type="entry name" value="ALDEHYDE DEHYDROGENASE-RELATED"/>
    <property type="match status" value="1"/>
</dbReference>
<keyword evidence="1 3" id="KW-0560">Oxidoreductase</keyword>
<evidence type="ECO:0000259" key="4">
    <source>
        <dbReference type="Pfam" id="PF00171"/>
    </source>
</evidence>
<dbReference type="PROSITE" id="PS00687">
    <property type="entry name" value="ALDEHYDE_DEHYDR_GLU"/>
    <property type="match status" value="1"/>
</dbReference>
<dbReference type="EMBL" id="BAAAMN010000058">
    <property type="protein sequence ID" value="GAA2045057.1"/>
    <property type="molecule type" value="Genomic_DNA"/>
</dbReference>
<dbReference type="Gene3D" id="3.40.605.10">
    <property type="entry name" value="Aldehyde Dehydrogenase, Chain A, domain 1"/>
    <property type="match status" value="1"/>
</dbReference>
<name>A0ABN2UXP2_9MICC</name>
<sequence>MSAKGSSHQKHLFATASAEVKTYNPSKPRQVVTQLQESTNSDVSRATDRAHLAQVEWKESSPAVRSDLLMNIGNTLNANEEQLADLMVDEVGKTRQDALGEVKNAAAVFRFYAGRVWNPTGKKIPSFRPGVSLSTERFPLGVVGLITPWNFPVNMLSVKLAPALAWGNGAVVKPASAGLGSSLFLIDLLYEAGLPEGLVTSVIGPGDRVGGALIASQVISGVSFTGSTDVGTQIAQKMAATGRPFLGEMGGKNASVVLESADLDNAVDTIVQSAFGFSGQKCTATSRVIVQENVEKEFTDRLLQAVQQITFGDPQEQTSYAGPIATRGQYEKIAGSVNSAVKKGQDVLPRWKLPEEPDVDGFYIQPAVLTDVSADDEVFQEEIFGPVVSVTTAKDINEAISFVNNSRFGLSASLFTQDPLEAQQFQQEAEVGVVNINLPTTGLEYQAPYGGWKMSGTSHQELGDEAMLFYTQAKSFATKW</sequence>
<gene>
    <name evidence="5" type="ORF">GCM10009720_27470</name>
</gene>
<keyword evidence="6" id="KW-1185">Reference proteome</keyword>
<evidence type="ECO:0000256" key="1">
    <source>
        <dbReference type="ARBA" id="ARBA00023002"/>
    </source>
</evidence>
<dbReference type="InterPro" id="IPR016160">
    <property type="entry name" value="Ald_DH_CS_CYS"/>
</dbReference>
<dbReference type="PROSITE" id="PS00070">
    <property type="entry name" value="ALDEHYDE_DEHYDR_CYS"/>
    <property type="match status" value="1"/>
</dbReference>
<dbReference type="Pfam" id="PF00171">
    <property type="entry name" value="Aldedh"/>
    <property type="match status" value="1"/>
</dbReference>
<dbReference type="Gene3D" id="3.40.309.10">
    <property type="entry name" value="Aldehyde Dehydrogenase, Chain A, domain 2"/>
    <property type="match status" value="1"/>
</dbReference>
<dbReference type="InterPro" id="IPR029510">
    <property type="entry name" value="Ald_DH_CS_GLU"/>
</dbReference>
<evidence type="ECO:0000256" key="3">
    <source>
        <dbReference type="RuleBase" id="RU003345"/>
    </source>
</evidence>
<feature type="active site" evidence="2">
    <location>
        <position position="248"/>
    </location>
</feature>
<protein>
    <submittedName>
        <fullName evidence="5">Aldehyde dehydrogenase family protein</fullName>
    </submittedName>
</protein>
<proteinExistence type="inferred from homology"/>
<dbReference type="RefSeq" id="WP_343959741.1">
    <property type="nucleotide sequence ID" value="NZ_BAAAMN010000058.1"/>
</dbReference>
<evidence type="ECO:0000256" key="2">
    <source>
        <dbReference type="PROSITE-ProRule" id="PRU10007"/>
    </source>
</evidence>
<dbReference type="Proteomes" id="UP001501461">
    <property type="component" value="Unassembled WGS sequence"/>
</dbReference>
<dbReference type="InterPro" id="IPR015590">
    <property type="entry name" value="Aldehyde_DH_dom"/>
</dbReference>
<comment type="similarity">
    <text evidence="3">Belongs to the aldehyde dehydrogenase family.</text>
</comment>
<dbReference type="InterPro" id="IPR016163">
    <property type="entry name" value="Ald_DH_C"/>
</dbReference>
<dbReference type="InterPro" id="IPR016161">
    <property type="entry name" value="Ald_DH/histidinol_DH"/>
</dbReference>
<evidence type="ECO:0000313" key="5">
    <source>
        <dbReference type="EMBL" id="GAA2045057.1"/>
    </source>
</evidence>
<feature type="domain" description="Aldehyde dehydrogenase" evidence="4">
    <location>
        <begin position="17"/>
        <end position="475"/>
    </location>
</feature>
<organism evidence="5 6">
    <name type="scientific">Yaniella flava</name>
    <dbReference type="NCBI Taxonomy" id="287930"/>
    <lineage>
        <taxon>Bacteria</taxon>
        <taxon>Bacillati</taxon>
        <taxon>Actinomycetota</taxon>
        <taxon>Actinomycetes</taxon>
        <taxon>Micrococcales</taxon>
        <taxon>Micrococcaceae</taxon>
        <taxon>Yaniella</taxon>
    </lineage>
</organism>
<evidence type="ECO:0000313" key="6">
    <source>
        <dbReference type="Proteomes" id="UP001501461"/>
    </source>
</evidence>
<comment type="caution">
    <text evidence="5">The sequence shown here is derived from an EMBL/GenBank/DDBJ whole genome shotgun (WGS) entry which is preliminary data.</text>
</comment>
<dbReference type="SUPFAM" id="SSF53720">
    <property type="entry name" value="ALDH-like"/>
    <property type="match status" value="1"/>
</dbReference>
<reference evidence="5 6" key="1">
    <citation type="journal article" date="2019" name="Int. J. Syst. Evol. Microbiol.">
        <title>The Global Catalogue of Microorganisms (GCM) 10K type strain sequencing project: providing services to taxonomists for standard genome sequencing and annotation.</title>
        <authorList>
            <consortium name="The Broad Institute Genomics Platform"/>
            <consortium name="The Broad Institute Genome Sequencing Center for Infectious Disease"/>
            <person name="Wu L."/>
            <person name="Ma J."/>
        </authorList>
    </citation>
    <scope>NUCLEOTIDE SEQUENCE [LARGE SCALE GENOMIC DNA]</scope>
    <source>
        <strain evidence="5 6">JCM 13595</strain>
    </source>
</reference>
<accession>A0ABN2UXP2</accession>
<dbReference type="InterPro" id="IPR016162">
    <property type="entry name" value="Ald_DH_N"/>
</dbReference>